<gene>
    <name evidence="2" type="ORF">M427DRAFT_42968</name>
</gene>
<feature type="region of interest" description="Disordered" evidence="1">
    <location>
        <begin position="61"/>
        <end position="89"/>
    </location>
</feature>
<accession>A0A139ALD4</accession>
<evidence type="ECO:0000313" key="3">
    <source>
        <dbReference type="Proteomes" id="UP000070544"/>
    </source>
</evidence>
<evidence type="ECO:0000313" key="2">
    <source>
        <dbReference type="EMBL" id="KXS17596.1"/>
    </source>
</evidence>
<evidence type="ECO:0000256" key="1">
    <source>
        <dbReference type="SAM" id="MobiDB-lite"/>
    </source>
</evidence>
<feature type="compositionally biased region" description="Low complexity" evidence="1">
    <location>
        <begin position="61"/>
        <end position="85"/>
    </location>
</feature>
<name>A0A139ALD4_GONPJ</name>
<keyword evidence="3" id="KW-1185">Reference proteome</keyword>
<dbReference type="AlphaFoldDB" id="A0A139ALD4"/>
<reference evidence="2 3" key="1">
    <citation type="journal article" date="2015" name="Genome Biol. Evol.">
        <title>Phylogenomic analyses indicate that early fungi evolved digesting cell walls of algal ancestors of land plants.</title>
        <authorList>
            <person name="Chang Y."/>
            <person name="Wang S."/>
            <person name="Sekimoto S."/>
            <person name="Aerts A.L."/>
            <person name="Choi C."/>
            <person name="Clum A."/>
            <person name="LaButti K.M."/>
            <person name="Lindquist E.A."/>
            <person name="Yee Ngan C."/>
            <person name="Ohm R.A."/>
            <person name="Salamov A.A."/>
            <person name="Grigoriev I.V."/>
            <person name="Spatafora J.W."/>
            <person name="Berbee M.L."/>
        </authorList>
    </citation>
    <scope>NUCLEOTIDE SEQUENCE [LARGE SCALE GENOMIC DNA]</scope>
    <source>
        <strain evidence="2 3">JEL478</strain>
    </source>
</reference>
<protein>
    <submittedName>
        <fullName evidence="2">Uncharacterized protein</fullName>
    </submittedName>
</protein>
<dbReference type="EMBL" id="KQ965746">
    <property type="protein sequence ID" value="KXS17596.1"/>
    <property type="molecule type" value="Genomic_DNA"/>
</dbReference>
<sequence length="199" mass="21657">MPEADLTWLTARLGFCCGNCKAAAKTLDDTSREKNDSDFADVVDVSQKRLKRLTEIKNKATSSATASTSASASYTSKSTAPTTTTSKKRAHWKQLTIDGAFHRAPVKQAHGLEEPRVISDSDFEEVVDLPRKRLNSSCSQSDRFVVFLHLAHDLATPVPLSPEVETPASALVSASSSSSSTWSPLHKRHDNRKQETGAT</sequence>
<feature type="region of interest" description="Disordered" evidence="1">
    <location>
        <begin position="160"/>
        <end position="199"/>
    </location>
</feature>
<proteinExistence type="predicted"/>
<feature type="compositionally biased region" description="Low complexity" evidence="1">
    <location>
        <begin position="168"/>
        <end position="183"/>
    </location>
</feature>
<dbReference type="Proteomes" id="UP000070544">
    <property type="component" value="Unassembled WGS sequence"/>
</dbReference>
<organism evidence="2 3">
    <name type="scientific">Gonapodya prolifera (strain JEL478)</name>
    <name type="common">Monoblepharis prolifera</name>
    <dbReference type="NCBI Taxonomy" id="1344416"/>
    <lineage>
        <taxon>Eukaryota</taxon>
        <taxon>Fungi</taxon>
        <taxon>Fungi incertae sedis</taxon>
        <taxon>Chytridiomycota</taxon>
        <taxon>Chytridiomycota incertae sedis</taxon>
        <taxon>Monoblepharidomycetes</taxon>
        <taxon>Monoblepharidales</taxon>
        <taxon>Gonapodyaceae</taxon>
        <taxon>Gonapodya</taxon>
    </lineage>
</organism>